<dbReference type="PANTHER" id="PTHR43300">
    <property type="entry name" value="ACETYLTRANSFERASE"/>
    <property type="match status" value="1"/>
</dbReference>
<keyword evidence="2" id="KW-0808">Transferase</keyword>
<keyword evidence="3" id="KW-1185">Reference proteome</keyword>
<evidence type="ECO:0000313" key="3">
    <source>
        <dbReference type="Proteomes" id="UP000015347"/>
    </source>
</evidence>
<accession>S9QWH7</accession>
<dbReference type="InterPro" id="IPR001451">
    <property type="entry name" value="Hexapep"/>
</dbReference>
<dbReference type="Pfam" id="PF00132">
    <property type="entry name" value="Hexapep"/>
    <property type="match status" value="2"/>
</dbReference>
<proteinExistence type="inferred from homology"/>
<dbReference type="AlphaFoldDB" id="S9QWH7"/>
<dbReference type="STRING" id="1123237.Salmuc_05013"/>
<dbReference type="InterPro" id="IPR050179">
    <property type="entry name" value="Trans_hexapeptide_repeat"/>
</dbReference>
<protein>
    <submittedName>
        <fullName evidence="2">Acetyltransferase (The isoleucine patch superfamily)</fullName>
    </submittedName>
</protein>
<comment type="caution">
    <text evidence="2">The sequence shown here is derived from an EMBL/GenBank/DDBJ whole genome shotgun (WGS) entry which is preliminary data.</text>
</comment>
<dbReference type="PANTHER" id="PTHR43300:SF7">
    <property type="entry name" value="UDP-N-ACETYLBACILLOSAMINE N-ACETYLTRANSFERASE"/>
    <property type="match status" value="1"/>
</dbReference>
<dbReference type="InterPro" id="IPR011004">
    <property type="entry name" value="Trimer_LpxA-like_sf"/>
</dbReference>
<dbReference type="GO" id="GO:0016740">
    <property type="term" value="F:transferase activity"/>
    <property type="evidence" value="ECO:0007669"/>
    <property type="project" value="UniProtKB-KW"/>
</dbReference>
<reference evidence="3" key="1">
    <citation type="journal article" date="2014" name="Stand. Genomic Sci.">
        <title>Genome sequence of the exopolysaccharide-producing Salipiger mucosus type strain (DSM 16094(T)), a moderately halophilic member of the Roseobacter clade.</title>
        <authorList>
            <person name="Riedel T."/>
            <person name="Spring S."/>
            <person name="Fiebig A."/>
            <person name="Petersen J."/>
            <person name="Kyrpides N.C."/>
            <person name="Goker M."/>
            <person name="Klenk H.P."/>
        </authorList>
    </citation>
    <scope>NUCLEOTIDE SEQUENCE [LARGE SCALE GENOMIC DNA]</scope>
    <source>
        <strain evidence="3">DSM 16094</strain>
    </source>
</reference>
<comment type="similarity">
    <text evidence="1">Belongs to the transferase hexapeptide repeat family.</text>
</comment>
<gene>
    <name evidence="2" type="ORF">Salmuc_05013</name>
</gene>
<evidence type="ECO:0000313" key="2">
    <source>
        <dbReference type="EMBL" id="EPX85741.1"/>
    </source>
</evidence>
<organism evidence="2 3">
    <name type="scientific">Salipiger mucosus DSM 16094</name>
    <dbReference type="NCBI Taxonomy" id="1123237"/>
    <lineage>
        <taxon>Bacteria</taxon>
        <taxon>Pseudomonadati</taxon>
        <taxon>Pseudomonadota</taxon>
        <taxon>Alphaproteobacteria</taxon>
        <taxon>Rhodobacterales</taxon>
        <taxon>Roseobacteraceae</taxon>
        <taxon>Salipiger</taxon>
    </lineage>
</organism>
<sequence>MTRIGVRQERYARVLHPEASVSRFSEIGRGTALYSGVLVTSNATVGNHVLIMPRSIVHHDVVIEDFAIVGAGVILAGGVRVGHSCYIGSGSAVRDGVTIGEGALVGMGSVVVRDVPPGAVVAGNPARPLRGAGG</sequence>
<dbReference type="SUPFAM" id="SSF51161">
    <property type="entry name" value="Trimeric LpxA-like enzymes"/>
    <property type="match status" value="1"/>
</dbReference>
<dbReference type="eggNOG" id="COG0110">
    <property type="taxonomic scope" value="Bacteria"/>
</dbReference>
<dbReference type="HOGENOM" id="CLU_051638_9_0_5"/>
<evidence type="ECO:0000256" key="1">
    <source>
        <dbReference type="ARBA" id="ARBA00007274"/>
    </source>
</evidence>
<dbReference type="Gene3D" id="2.160.10.10">
    <property type="entry name" value="Hexapeptide repeat proteins"/>
    <property type="match status" value="1"/>
</dbReference>
<name>S9QWH7_9RHOB</name>
<dbReference type="Proteomes" id="UP000015347">
    <property type="component" value="Unassembled WGS sequence"/>
</dbReference>
<dbReference type="EMBL" id="APVH01000008">
    <property type="protein sequence ID" value="EPX85741.1"/>
    <property type="molecule type" value="Genomic_DNA"/>
</dbReference>